<evidence type="ECO:0000313" key="2">
    <source>
        <dbReference type="EMBL" id="PKA49817.1"/>
    </source>
</evidence>
<dbReference type="OrthoDB" id="29013at2759"/>
<protein>
    <submittedName>
        <fullName evidence="2">Putative UDP-N-acetylglucosamine--peptide N-acetylglucosaminyltransferase SEC</fullName>
        <ecNumber evidence="2">2.4.1.-</ecNumber>
    </submittedName>
</protein>
<name>A0A2I0A2Q9_9ASPA</name>
<proteinExistence type="predicted"/>
<dbReference type="Proteomes" id="UP000236161">
    <property type="component" value="Unassembled WGS sequence"/>
</dbReference>
<dbReference type="EMBL" id="KZ452037">
    <property type="protein sequence ID" value="PKA49817.1"/>
    <property type="molecule type" value="Genomic_DNA"/>
</dbReference>
<evidence type="ECO:0000313" key="3">
    <source>
        <dbReference type="Proteomes" id="UP000236161"/>
    </source>
</evidence>
<reference evidence="2 3" key="1">
    <citation type="journal article" date="2017" name="Nature">
        <title>The Apostasia genome and the evolution of orchids.</title>
        <authorList>
            <person name="Zhang G.Q."/>
            <person name="Liu K.W."/>
            <person name="Li Z."/>
            <person name="Lohaus R."/>
            <person name="Hsiao Y.Y."/>
            <person name="Niu S.C."/>
            <person name="Wang J.Y."/>
            <person name="Lin Y.C."/>
            <person name="Xu Q."/>
            <person name="Chen L.J."/>
            <person name="Yoshida K."/>
            <person name="Fujiwara S."/>
            <person name="Wang Z.W."/>
            <person name="Zhang Y.Q."/>
            <person name="Mitsuda N."/>
            <person name="Wang M."/>
            <person name="Liu G.H."/>
            <person name="Pecoraro L."/>
            <person name="Huang H.X."/>
            <person name="Xiao X.J."/>
            <person name="Lin M."/>
            <person name="Wu X.Y."/>
            <person name="Wu W.L."/>
            <person name="Chen Y.Y."/>
            <person name="Chang S.B."/>
            <person name="Sakamoto S."/>
            <person name="Ohme-Takagi M."/>
            <person name="Yagi M."/>
            <person name="Zeng S.J."/>
            <person name="Shen C.Y."/>
            <person name="Yeh C.M."/>
            <person name="Luo Y.B."/>
            <person name="Tsai W.C."/>
            <person name="Van de Peer Y."/>
            <person name="Liu Z.J."/>
        </authorList>
    </citation>
    <scope>NUCLEOTIDE SEQUENCE [LARGE SCALE GENOMIC DNA]</scope>
    <source>
        <strain evidence="3">cv. Shenzhen</strain>
        <tissue evidence="2">Stem</tissue>
    </source>
</reference>
<dbReference type="SMART" id="SM00028">
    <property type="entry name" value="TPR"/>
    <property type="match status" value="7"/>
</dbReference>
<organism evidence="2 3">
    <name type="scientific">Apostasia shenzhenica</name>
    <dbReference type="NCBI Taxonomy" id="1088818"/>
    <lineage>
        <taxon>Eukaryota</taxon>
        <taxon>Viridiplantae</taxon>
        <taxon>Streptophyta</taxon>
        <taxon>Embryophyta</taxon>
        <taxon>Tracheophyta</taxon>
        <taxon>Spermatophyta</taxon>
        <taxon>Magnoliopsida</taxon>
        <taxon>Liliopsida</taxon>
        <taxon>Asparagales</taxon>
        <taxon>Orchidaceae</taxon>
        <taxon>Apostasioideae</taxon>
        <taxon>Apostasia</taxon>
    </lineage>
</organism>
<dbReference type="EC" id="2.4.1.-" evidence="2"/>
<dbReference type="GO" id="GO:0016757">
    <property type="term" value="F:glycosyltransferase activity"/>
    <property type="evidence" value="ECO:0007669"/>
    <property type="project" value="UniProtKB-KW"/>
</dbReference>
<keyword evidence="2" id="KW-0808">Transferase</keyword>
<dbReference type="STRING" id="1088818.A0A2I0A2Q9"/>
<keyword evidence="2" id="KW-0328">Glycosyltransferase</keyword>
<evidence type="ECO:0000256" key="1">
    <source>
        <dbReference type="PROSITE-ProRule" id="PRU00339"/>
    </source>
</evidence>
<keyword evidence="3" id="KW-1185">Reference proteome</keyword>
<dbReference type="AlphaFoldDB" id="A0A2I0A2Q9"/>
<accession>A0A2I0A2Q9</accession>
<dbReference type="SUPFAM" id="SSF48452">
    <property type="entry name" value="TPR-like"/>
    <property type="match status" value="3"/>
</dbReference>
<dbReference type="InterPro" id="IPR043376">
    <property type="entry name" value="NPG1-like"/>
</dbReference>
<dbReference type="Gene3D" id="1.25.40.10">
    <property type="entry name" value="Tetratricopeptide repeat domain"/>
    <property type="match status" value="4"/>
</dbReference>
<dbReference type="InterPro" id="IPR011990">
    <property type="entry name" value="TPR-like_helical_dom_sf"/>
</dbReference>
<sequence>MLCACSGEHLPLDEMPQSPESLATRDFSLSGLSFKNGDGESKNNDSQQLDDVESALKEGLSLNYEEARALLGRLEYQRGNFNAALQVFQGIDIGTMRPKMVKAIAERTSLKRVRSKLDNLPVYIMSLHSVSLLLEALLLKSMSLQELGHFEDAAAECKTILDIVESAWSDGVPKEIGNECKLKELFHRALDLLPRLWKQAGLLEEAIAAYRRALTKPWDLSPQRSASLQKDLAISLLYGGAEVLPLHLLQPSSIVSPKNNIEEAVFLLFILMRKIASEEISGDPEIMNHLTFALSLSGCFESLATYVEQILPGILSRYERWYLLSLCYSSAGLNDAALNILRKTFCRSEMKKRDHFPSLLLGAKLCRTNPDLAEEGVEFARRAVALSTKQHKNQHFIGVASHLLGTCYGICSGSSRPDLERLKLEKESLNLLRFAENLVKNDPEIIYSIALVHAKQRNLGMARDYAVRYLNMMAGCSVGGWKLLALVASAEQDMKEAEAIVDLSMDEAGKDQLELLRLKAVLQVAQEEFKDAVETYMSLLAAIEAQRKRRSWSTNFKHNETEQQLEMETWLELALIYSRLGLWNDSDICLNKAKSIQYFSPKAWHGTGNLLEARSLHKEALVAFSMSLSVDPDYVPSMVSTAAVLRMQGDRSLPMARSFLMNAVRIDPTNHDAWLHLGIVEKTEGSLQDAADCFQAAYELKQSSPVMSFL</sequence>
<keyword evidence="1" id="KW-0802">TPR repeat</keyword>
<dbReference type="PANTHER" id="PTHR44102:SF4">
    <property type="entry name" value="PROTEIN NPGR1"/>
    <property type="match status" value="1"/>
</dbReference>
<feature type="repeat" description="TPR" evidence="1">
    <location>
        <begin position="671"/>
        <end position="704"/>
    </location>
</feature>
<dbReference type="PROSITE" id="PS50005">
    <property type="entry name" value="TPR"/>
    <property type="match status" value="2"/>
</dbReference>
<feature type="repeat" description="TPR" evidence="1">
    <location>
        <begin position="601"/>
        <end position="634"/>
    </location>
</feature>
<dbReference type="PANTHER" id="PTHR44102">
    <property type="entry name" value="PROTEIN NPG1"/>
    <property type="match status" value="1"/>
</dbReference>
<dbReference type="InterPro" id="IPR019734">
    <property type="entry name" value="TPR_rpt"/>
</dbReference>
<gene>
    <name evidence="2" type="primary">SEC</name>
    <name evidence="2" type="ORF">AXF42_Ash004359</name>
</gene>